<dbReference type="InterPro" id="IPR029062">
    <property type="entry name" value="Class_I_gatase-like"/>
</dbReference>
<dbReference type="InterPro" id="IPR015527">
    <property type="entry name" value="Pept_C26_g-glut_hydrolase"/>
</dbReference>
<dbReference type="Pfam" id="PF07722">
    <property type="entry name" value="Peptidase_C26"/>
    <property type="match status" value="1"/>
</dbReference>
<evidence type="ECO:0000256" key="7">
    <source>
        <dbReference type="PIRSR" id="PIRSR615527-1"/>
    </source>
</evidence>
<gene>
    <name evidence="9" type="ORF">WJX81_007993</name>
</gene>
<dbReference type="PROSITE" id="PS51273">
    <property type="entry name" value="GATASE_TYPE_1"/>
    <property type="match status" value="1"/>
</dbReference>
<reference evidence="9 10" key="1">
    <citation type="journal article" date="2024" name="Nat. Commun.">
        <title>Phylogenomics reveals the evolutionary origins of lichenization in chlorophyte algae.</title>
        <authorList>
            <person name="Puginier C."/>
            <person name="Libourel C."/>
            <person name="Otte J."/>
            <person name="Skaloud P."/>
            <person name="Haon M."/>
            <person name="Grisel S."/>
            <person name="Petersen M."/>
            <person name="Berrin J.G."/>
            <person name="Delaux P.M."/>
            <person name="Dal Grande F."/>
            <person name="Keller J."/>
        </authorList>
    </citation>
    <scope>NUCLEOTIDE SEQUENCE [LARGE SCALE GENOMIC DNA]</scope>
    <source>
        <strain evidence="9 10">SAG 245.80</strain>
    </source>
</reference>
<evidence type="ECO:0000256" key="5">
    <source>
        <dbReference type="ARBA" id="ARBA00022729"/>
    </source>
</evidence>
<evidence type="ECO:0000313" key="9">
    <source>
        <dbReference type="EMBL" id="KAK9833340.1"/>
    </source>
</evidence>
<evidence type="ECO:0000256" key="1">
    <source>
        <dbReference type="ARBA" id="ARBA00004239"/>
    </source>
</evidence>
<evidence type="ECO:0000256" key="4">
    <source>
        <dbReference type="ARBA" id="ARBA00022525"/>
    </source>
</evidence>
<evidence type="ECO:0000256" key="3">
    <source>
        <dbReference type="ARBA" id="ARBA00012886"/>
    </source>
</evidence>
<evidence type="ECO:0000256" key="2">
    <source>
        <dbReference type="ARBA" id="ARBA00011083"/>
    </source>
</evidence>
<dbReference type="SUPFAM" id="SSF52317">
    <property type="entry name" value="Class I glutamine amidotransferase-like"/>
    <property type="match status" value="1"/>
</dbReference>
<proteinExistence type="inferred from homology"/>
<dbReference type="Gene3D" id="3.40.50.880">
    <property type="match status" value="1"/>
</dbReference>
<dbReference type="InterPro" id="IPR011697">
    <property type="entry name" value="Peptidase_C26"/>
</dbReference>
<keyword evidence="5" id="KW-0732">Signal</keyword>
<dbReference type="GO" id="GO:0005576">
    <property type="term" value="C:extracellular region"/>
    <property type="evidence" value="ECO:0007669"/>
    <property type="project" value="UniProtKB-SubCell"/>
</dbReference>
<keyword evidence="4" id="KW-0964">Secreted</keyword>
<dbReference type="PANTHER" id="PTHR11315:SF0">
    <property type="entry name" value="FOLATE GAMMA-GLUTAMYL HYDROLASE"/>
    <property type="match status" value="1"/>
</dbReference>
<comment type="caution">
    <text evidence="9">The sequence shown here is derived from an EMBL/GenBank/DDBJ whole genome shotgun (WGS) entry which is preliminary data.</text>
</comment>
<dbReference type="PROSITE" id="PS51275">
    <property type="entry name" value="PEPTIDASE_C26_GGH"/>
    <property type="match status" value="1"/>
</dbReference>
<dbReference type="GO" id="GO:0046900">
    <property type="term" value="P:tetrahydrofolylpolyglutamate metabolic process"/>
    <property type="evidence" value="ECO:0007669"/>
    <property type="project" value="TreeGrafter"/>
</dbReference>
<evidence type="ECO:0000256" key="8">
    <source>
        <dbReference type="PROSITE-ProRule" id="PRU00607"/>
    </source>
</evidence>
<feature type="active site" description="Nucleophile" evidence="7 8">
    <location>
        <position position="93"/>
    </location>
</feature>
<comment type="similarity">
    <text evidence="2">Belongs to the peptidase C26 family.</text>
</comment>
<organism evidence="9 10">
    <name type="scientific">Elliptochloris bilobata</name>
    <dbReference type="NCBI Taxonomy" id="381761"/>
    <lineage>
        <taxon>Eukaryota</taxon>
        <taxon>Viridiplantae</taxon>
        <taxon>Chlorophyta</taxon>
        <taxon>core chlorophytes</taxon>
        <taxon>Trebouxiophyceae</taxon>
        <taxon>Trebouxiophyceae incertae sedis</taxon>
        <taxon>Elliptochloris clade</taxon>
        <taxon>Elliptochloris</taxon>
    </lineage>
</organism>
<dbReference type="EC" id="3.4.19.9" evidence="3 8"/>
<dbReference type="Proteomes" id="UP001445335">
    <property type="component" value="Unassembled WGS sequence"/>
</dbReference>
<dbReference type="PANTHER" id="PTHR11315">
    <property type="entry name" value="PROTEASE FAMILY C26 GAMMA-GLUTAMYL HYDROLASE"/>
    <property type="match status" value="1"/>
</dbReference>
<accession>A0AAW1RGX6</accession>
<keyword evidence="10" id="KW-1185">Reference proteome</keyword>
<comment type="catalytic activity">
    <reaction evidence="8">
        <text>(6S)-5,6,7,8-tetrahydrofolyl-(gamma-L-Glu)(n) + (n-1) H2O = (6S)-5,6,7,8-tetrahydrofolate + (n-1) L-glutamate</text>
        <dbReference type="Rhea" id="RHEA:56784"/>
        <dbReference type="Rhea" id="RHEA-COMP:14738"/>
        <dbReference type="ChEBI" id="CHEBI:15377"/>
        <dbReference type="ChEBI" id="CHEBI:29985"/>
        <dbReference type="ChEBI" id="CHEBI:57453"/>
        <dbReference type="ChEBI" id="CHEBI:141005"/>
        <dbReference type="EC" id="3.4.19.9"/>
    </reaction>
</comment>
<protein>
    <recommendedName>
        <fullName evidence="3 8">folate gamma-glutamyl hydrolase</fullName>
        <ecNumber evidence="3 8">3.4.19.9</ecNumber>
    </recommendedName>
</protein>
<name>A0AAW1RGX6_9CHLO</name>
<feature type="active site" evidence="8">
    <location>
        <position position="212"/>
    </location>
</feature>
<dbReference type="EMBL" id="JALJOU010000037">
    <property type="protein sequence ID" value="KAK9833340.1"/>
    <property type="molecule type" value="Genomic_DNA"/>
</dbReference>
<dbReference type="AlphaFoldDB" id="A0AAW1RGX6"/>
<evidence type="ECO:0000256" key="6">
    <source>
        <dbReference type="ARBA" id="ARBA00022801"/>
    </source>
</evidence>
<comment type="subcellular location">
    <subcellularLocation>
        <location evidence="1">Secreted</location>
        <location evidence="1">Extracellular space</location>
    </subcellularLocation>
</comment>
<sequence length="309" mass="34623">MAQACHNCPGRAYVAAAYTKWIEMSGARAVPIRFYVSDQELRQLFESINGLILPGGLTDLWLDDPYVVAASKLVKWAEEANAAGEVFPVWGTCLGHQLLQVLATNASFEELLVETDAVSHPSTLEFTPQAATSKVFGTMFSKRSDLVESAADPEENIIMENHEFGMPPAHYAEWPVLNRTFDILSTSRDRKGLEYVSTIEHQRFPFFGTQWHPEKPPFEFSDNTIPHSHDAIAVSQHLSGVFMDYARRSKHRPVSVEEELAMLIYNYHAVFTARDIVMEPSYDGPDITYFLDVVQADNGGLTSGLTKFN</sequence>
<feature type="active site" description="Proton donor" evidence="7">
    <location>
        <position position="212"/>
    </location>
</feature>
<dbReference type="GO" id="GO:0034722">
    <property type="term" value="F:gamma-glutamyl-peptidase activity"/>
    <property type="evidence" value="ECO:0007669"/>
    <property type="project" value="UniProtKB-UniRule"/>
</dbReference>
<keyword evidence="6 8" id="KW-0378">Hydrolase</keyword>
<dbReference type="GO" id="GO:0005773">
    <property type="term" value="C:vacuole"/>
    <property type="evidence" value="ECO:0007669"/>
    <property type="project" value="TreeGrafter"/>
</dbReference>
<evidence type="ECO:0000313" key="10">
    <source>
        <dbReference type="Proteomes" id="UP001445335"/>
    </source>
</evidence>